<feature type="transmembrane region" description="Helical" evidence="1">
    <location>
        <begin position="130"/>
        <end position="153"/>
    </location>
</feature>
<dbReference type="AlphaFoldDB" id="A0A9D4VK61"/>
<keyword evidence="1" id="KW-0812">Transmembrane</keyword>
<reference evidence="2 3" key="1">
    <citation type="journal article" date="2022" name="Nat. Genet.">
        <title>Improved pea reference genome and pan-genome highlight genomic features and evolutionary characteristics.</title>
        <authorList>
            <person name="Yang T."/>
            <person name="Liu R."/>
            <person name="Luo Y."/>
            <person name="Hu S."/>
            <person name="Wang D."/>
            <person name="Wang C."/>
            <person name="Pandey M.K."/>
            <person name="Ge S."/>
            <person name="Xu Q."/>
            <person name="Li N."/>
            <person name="Li G."/>
            <person name="Huang Y."/>
            <person name="Saxena R.K."/>
            <person name="Ji Y."/>
            <person name="Li M."/>
            <person name="Yan X."/>
            <person name="He Y."/>
            <person name="Liu Y."/>
            <person name="Wang X."/>
            <person name="Xiang C."/>
            <person name="Varshney R.K."/>
            <person name="Ding H."/>
            <person name="Gao S."/>
            <person name="Zong X."/>
        </authorList>
    </citation>
    <scope>NUCLEOTIDE SEQUENCE [LARGE SCALE GENOMIC DNA]</scope>
    <source>
        <strain evidence="2 3">cv. Zhongwan 6</strain>
    </source>
</reference>
<dbReference type="Proteomes" id="UP001058974">
    <property type="component" value="Chromosome 7"/>
</dbReference>
<accession>A0A9D4VK61</accession>
<dbReference type="Gramene" id="Psat07G0213900-T1">
    <property type="protein sequence ID" value="KAI5385424.1"/>
    <property type="gene ID" value="KIW84_072139"/>
</dbReference>
<protein>
    <submittedName>
        <fullName evidence="2">Uncharacterized protein</fullName>
    </submittedName>
</protein>
<dbReference type="EMBL" id="JAMSHJ010000007">
    <property type="protein sequence ID" value="KAI5385424.1"/>
    <property type="molecule type" value="Genomic_DNA"/>
</dbReference>
<keyword evidence="1" id="KW-0472">Membrane</keyword>
<organism evidence="2 3">
    <name type="scientific">Pisum sativum</name>
    <name type="common">Garden pea</name>
    <name type="synonym">Lathyrus oleraceus</name>
    <dbReference type="NCBI Taxonomy" id="3888"/>
    <lineage>
        <taxon>Eukaryota</taxon>
        <taxon>Viridiplantae</taxon>
        <taxon>Streptophyta</taxon>
        <taxon>Embryophyta</taxon>
        <taxon>Tracheophyta</taxon>
        <taxon>Spermatophyta</taxon>
        <taxon>Magnoliopsida</taxon>
        <taxon>eudicotyledons</taxon>
        <taxon>Gunneridae</taxon>
        <taxon>Pentapetalae</taxon>
        <taxon>rosids</taxon>
        <taxon>fabids</taxon>
        <taxon>Fabales</taxon>
        <taxon>Fabaceae</taxon>
        <taxon>Papilionoideae</taxon>
        <taxon>50 kb inversion clade</taxon>
        <taxon>NPAAA clade</taxon>
        <taxon>Hologalegina</taxon>
        <taxon>IRL clade</taxon>
        <taxon>Fabeae</taxon>
        <taxon>Lathyrus</taxon>
    </lineage>
</organism>
<comment type="caution">
    <text evidence="2">The sequence shown here is derived from an EMBL/GenBank/DDBJ whole genome shotgun (WGS) entry which is preliminary data.</text>
</comment>
<evidence type="ECO:0000313" key="3">
    <source>
        <dbReference type="Proteomes" id="UP001058974"/>
    </source>
</evidence>
<name>A0A9D4VK61_PEA</name>
<sequence length="159" mass="17383">MNMNECRALSFTANPKKFLNADIFCFVEPRACGPPLSGGLRSLLSLRPSIPFKLYPALRLVTLNAHLLKDSLAPRSIRSEPGLRTFSHRFLSPSHRQQSALIPWCQRASSFLVLPKNLILIGEILSRGKVLHIGSAAFFISLAVSLSSAFLSVGVRPGA</sequence>
<keyword evidence="3" id="KW-1185">Reference proteome</keyword>
<gene>
    <name evidence="2" type="ORF">KIW84_072139</name>
</gene>
<evidence type="ECO:0000313" key="2">
    <source>
        <dbReference type="EMBL" id="KAI5385424.1"/>
    </source>
</evidence>
<evidence type="ECO:0000256" key="1">
    <source>
        <dbReference type="SAM" id="Phobius"/>
    </source>
</evidence>
<proteinExistence type="predicted"/>
<keyword evidence="1" id="KW-1133">Transmembrane helix</keyword>